<sequence length="120" mass="14841">MKYDFNNEISSEKLEDTKNENKKRTRTNMGNYHRKVLYECFAKDQFPSTENREELSRLLGLTPRTIQIWFQNQRQKNKIRKPDERELTYVKPQLRHRKLDILSEFAFEFYIKRQHEKQNK</sequence>
<feature type="DNA-binding region" description="Homeobox" evidence="4">
    <location>
        <begin position="22"/>
        <end position="81"/>
    </location>
</feature>
<keyword evidence="1 4" id="KW-0238">DNA-binding</keyword>
<evidence type="ECO:0000256" key="4">
    <source>
        <dbReference type="PROSITE-ProRule" id="PRU00108"/>
    </source>
</evidence>
<evidence type="ECO:0000256" key="3">
    <source>
        <dbReference type="ARBA" id="ARBA00023242"/>
    </source>
</evidence>
<evidence type="ECO:0000256" key="1">
    <source>
        <dbReference type="ARBA" id="ARBA00023125"/>
    </source>
</evidence>
<dbReference type="PANTHER" id="PTHR46255:SF3">
    <property type="entry name" value="HOMEOBOX DOMAIN-CONTAINING PROTEIN"/>
    <property type="match status" value="1"/>
</dbReference>
<keyword evidence="9" id="KW-1185">Reference proteome</keyword>
<evidence type="ECO:0000313" key="8">
    <source>
        <dbReference type="EMBL" id="EQB60272.1"/>
    </source>
</evidence>
<dbReference type="PANTHER" id="PTHR46255">
    <property type="entry name" value="SHORT STATURE HOMEOBOX"/>
    <property type="match status" value="1"/>
</dbReference>
<dbReference type="PRINTS" id="PR00031">
    <property type="entry name" value="HTHREPRESSR"/>
</dbReference>
<dbReference type="GO" id="GO:1990837">
    <property type="term" value="F:sequence-specific double-stranded DNA binding"/>
    <property type="evidence" value="ECO:0007669"/>
    <property type="project" value="TreeGrafter"/>
</dbReference>
<feature type="compositionally biased region" description="Basic and acidic residues" evidence="6">
    <location>
        <begin position="1"/>
        <end position="22"/>
    </location>
</feature>
<keyword evidence="3 4" id="KW-0539">Nucleus</keyword>
<dbReference type="InterPro" id="IPR000047">
    <property type="entry name" value="HTH_motif"/>
</dbReference>
<dbReference type="Proteomes" id="UP000053780">
    <property type="component" value="Unassembled WGS sequence"/>
</dbReference>
<dbReference type="GO" id="GO:0005634">
    <property type="term" value="C:nucleus"/>
    <property type="evidence" value="ECO:0007669"/>
    <property type="project" value="UniProtKB-SubCell"/>
</dbReference>
<dbReference type="VEuPathDB" id="MicrosporidiaDB:NAPIS_ORF02165"/>
<evidence type="ECO:0000256" key="6">
    <source>
        <dbReference type="SAM" id="MobiDB-lite"/>
    </source>
</evidence>
<gene>
    <name evidence="8" type="ORF">NAPIS_ORF02165</name>
</gene>
<comment type="subcellular location">
    <subcellularLocation>
        <location evidence="4 5">Nucleus</location>
    </subcellularLocation>
</comment>
<evidence type="ECO:0000259" key="7">
    <source>
        <dbReference type="PROSITE" id="PS50071"/>
    </source>
</evidence>
<accession>T0KY28</accession>
<dbReference type="SUPFAM" id="SSF46689">
    <property type="entry name" value="Homeodomain-like"/>
    <property type="match status" value="1"/>
</dbReference>
<dbReference type="InterPro" id="IPR052631">
    <property type="entry name" value="Paired_homeobox_Bicoid"/>
</dbReference>
<dbReference type="GO" id="GO:0000981">
    <property type="term" value="F:DNA-binding transcription factor activity, RNA polymerase II-specific"/>
    <property type="evidence" value="ECO:0007669"/>
    <property type="project" value="InterPro"/>
</dbReference>
<protein>
    <submittedName>
        <fullName evidence="8">Zinc finger domain-containing protein</fullName>
    </submittedName>
</protein>
<dbReference type="OrthoDB" id="6159439at2759"/>
<evidence type="ECO:0000256" key="5">
    <source>
        <dbReference type="RuleBase" id="RU000682"/>
    </source>
</evidence>
<dbReference type="InterPro" id="IPR017970">
    <property type="entry name" value="Homeobox_CS"/>
</dbReference>
<evidence type="ECO:0000256" key="2">
    <source>
        <dbReference type="ARBA" id="ARBA00023155"/>
    </source>
</evidence>
<proteinExistence type="predicted"/>
<dbReference type="InterPro" id="IPR001356">
    <property type="entry name" value="HD"/>
</dbReference>
<reference evidence="8 9" key="1">
    <citation type="journal article" date="2013" name="BMC Genomics">
        <title>Genome sequencing and comparative genomics of honey bee microsporidia, Nosema apis reveal novel insights into host-parasite interactions.</title>
        <authorList>
            <person name="Chen Yp."/>
            <person name="Pettis J.S."/>
            <person name="Zhao Y."/>
            <person name="Liu X."/>
            <person name="Tallon L.J."/>
            <person name="Sadzewicz L.D."/>
            <person name="Li R."/>
            <person name="Zheng H."/>
            <person name="Huang S."/>
            <person name="Zhang X."/>
            <person name="Hamilton M.C."/>
            <person name="Pernal S.F."/>
            <person name="Melathopoulos A.P."/>
            <person name="Yan X."/>
            <person name="Evans J.D."/>
        </authorList>
    </citation>
    <scope>NUCLEOTIDE SEQUENCE [LARGE SCALE GENOMIC DNA]</scope>
    <source>
        <strain evidence="8 9">BRL 01</strain>
    </source>
</reference>
<dbReference type="SMART" id="SM00389">
    <property type="entry name" value="HOX"/>
    <property type="match status" value="1"/>
</dbReference>
<dbReference type="Pfam" id="PF00046">
    <property type="entry name" value="Homeodomain"/>
    <property type="match status" value="1"/>
</dbReference>
<evidence type="ECO:0000313" key="9">
    <source>
        <dbReference type="Proteomes" id="UP000053780"/>
    </source>
</evidence>
<organism evidence="8 9">
    <name type="scientific">Vairimorpha apis BRL 01</name>
    <dbReference type="NCBI Taxonomy" id="1037528"/>
    <lineage>
        <taxon>Eukaryota</taxon>
        <taxon>Fungi</taxon>
        <taxon>Fungi incertae sedis</taxon>
        <taxon>Microsporidia</taxon>
        <taxon>Nosematidae</taxon>
        <taxon>Vairimorpha</taxon>
    </lineage>
</organism>
<dbReference type="AlphaFoldDB" id="T0KY28"/>
<dbReference type="PROSITE" id="PS50071">
    <property type="entry name" value="HOMEOBOX_2"/>
    <property type="match status" value="1"/>
</dbReference>
<feature type="region of interest" description="Disordered" evidence="6">
    <location>
        <begin position="1"/>
        <end position="28"/>
    </location>
</feature>
<dbReference type="PROSITE" id="PS00027">
    <property type="entry name" value="HOMEOBOX_1"/>
    <property type="match status" value="1"/>
</dbReference>
<keyword evidence="2 4" id="KW-0371">Homeobox</keyword>
<dbReference type="HOGENOM" id="CLU_132168_0_0_1"/>
<name>T0KY28_9MICR</name>
<dbReference type="InterPro" id="IPR009057">
    <property type="entry name" value="Homeodomain-like_sf"/>
</dbReference>
<dbReference type="EMBL" id="KE647312">
    <property type="protein sequence ID" value="EQB60272.1"/>
    <property type="molecule type" value="Genomic_DNA"/>
</dbReference>
<dbReference type="Gene3D" id="1.10.10.60">
    <property type="entry name" value="Homeodomain-like"/>
    <property type="match status" value="1"/>
</dbReference>
<dbReference type="CDD" id="cd00086">
    <property type="entry name" value="homeodomain"/>
    <property type="match status" value="1"/>
</dbReference>
<feature type="domain" description="Homeobox" evidence="7">
    <location>
        <begin position="20"/>
        <end position="80"/>
    </location>
</feature>